<feature type="chain" id="PRO_5035827095" evidence="3">
    <location>
        <begin position="42"/>
        <end position="192"/>
    </location>
</feature>
<dbReference type="SMART" id="SM00915">
    <property type="entry name" value="Jacalin"/>
    <property type="match status" value="1"/>
</dbReference>
<dbReference type="Gene3D" id="2.100.10.30">
    <property type="entry name" value="Jacalin-like lectin domain"/>
    <property type="match status" value="1"/>
</dbReference>
<feature type="signal peptide" evidence="3">
    <location>
        <begin position="1"/>
        <end position="41"/>
    </location>
</feature>
<accession>A0A8T1RWG2</accession>
<evidence type="ECO:0000256" key="1">
    <source>
        <dbReference type="ARBA" id="ARBA00022729"/>
    </source>
</evidence>
<dbReference type="AlphaFoldDB" id="A0A8T1RWG2"/>
<dbReference type="PANTHER" id="PTHR33589">
    <property type="entry name" value="OS11G0524900 PROTEIN"/>
    <property type="match status" value="1"/>
</dbReference>
<comment type="caution">
    <text evidence="5">The sequence shown here is derived from an EMBL/GenBank/DDBJ whole genome shotgun (WGS) entry which is preliminary data.</text>
</comment>
<dbReference type="Pfam" id="PF01419">
    <property type="entry name" value="Jacalin"/>
    <property type="match status" value="1"/>
</dbReference>
<keyword evidence="1 3" id="KW-0732">Signal</keyword>
<reference evidence="5 6" key="1">
    <citation type="journal article" date="2020" name="G3 (Bethesda)">
        <title>Draft Genome of the Common Snapping Turtle, Chelydra serpentina, a Model for Phenotypic Plasticity in Reptiles.</title>
        <authorList>
            <person name="Das D."/>
            <person name="Singh S.K."/>
            <person name="Bierstedt J."/>
            <person name="Erickson A."/>
            <person name="Galli G.L.J."/>
            <person name="Crossley D.A. 2nd"/>
            <person name="Rhen T."/>
        </authorList>
    </citation>
    <scope>NUCLEOTIDE SEQUENCE [LARGE SCALE GENOMIC DNA]</scope>
    <source>
        <strain evidence="5">KW</strain>
    </source>
</reference>
<protein>
    <submittedName>
        <fullName evidence="5">Zymogen granule protein 16</fullName>
    </submittedName>
</protein>
<evidence type="ECO:0000313" key="6">
    <source>
        <dbReference type="Proteomes" id="UP000765507"/>
    </source>
</evidence>
<gene>
    <name evidence="5" type="primary">ZG16</name>
    <name evidence="5" type="ORF">G0U57_014839</name>
</gene>
<dbReference type="InterPro" id="IPR036404">
    <property type="entry name" value="Jacalin-like_lectin_dom_sf"/>
</dbReference>
<evidence type="ECO:0000259" key="4">
    <source>
        <dbReference type="PROSITE" id="PS51752"/>
    </source>
</evidence>
<evidence type="ECO:0000313" key="5">
    <source>
        <dbReference type="EMBL" id="KAG6920695.1"/>
    </source>
</evidence>
<proteinExistence type="predicted"/>
<evidence type="ECO:0000256" key="2">
    <source>
        <dbReference type="ARBA" id="ARBA00022734"/>
    </source>
</evidence>
<keyword evidence="2" id="KW-0430">Lectin</keyword>
<keyword evidence="6" id="KW-1185">Reference proteome</keyword>
<dbReference type="InterPro" id="IPR001229">
    <property type="entry name" value="Jacalin-like_lectin_dom"/>
</dbReference>
<dbReference type="Proteomes" id="UP000765507">
    <property type="component" value="Unassembled WGS sequence"/>
</dbReference>
<dbReference type="GO" id="GO:0030246">
    <property type="term" value="F:carbohydrate binding"/>
    <property type="evidence" value="ECO:0007669"/>
    <property type="project" value="UniProtKB-KW"/>
</dbReference>
<dbReference type="SUPFAM" id="SSF51101">
    <property type="entry name" value="Mannose-binding lectins"/>
    <property type="match status" value="1"/>
</dbReference>
<feature type="domain" description="Jacalin-type lectin" evidence="4">
    <location>
        <begin position="45"/>
        <end position="182"/>
    </location>
</feature>
<dbReference type="OrthoDB" id="2415936at2759"/>
<dbReference type="EMBL" id="JAHGAV010004465">
    <property type="protein sequence ID" value="KAG6920695.1"/>
    <property type="molecule type" value="Genomic_DNA"/>
</dbReference>
<dbReference type="PROSITE" id="PS51752">
    <property type="entry name" value="JACALIN_LECTIN"/>
    <property type="match status" value="1"/>
</dbReference>
<evidence type="ECO:0000256" key="3">
    <source>
        <dbReference type="SAM" id="SignalP"/>
    </source>
</evidence>
<name>A0A8T1RWG2_CHESE</name>
<dbReference type="PANTHER" id="PTHR33589:SF3">
    <property type="entry name" value="ZYMOGEN GRANULE MEMBRANE PROTEIN 16-LIKE"/>
    <property type="match status" value="1"/>
</dbReference>
<sequence length="192" mass="21385">MQKDSPATQFHSQRPGDRLLLLPILLGTFVLLANSVSQTAAQPRFSYSGEYGSGVGTSFSYSGDHLLGPITAFRVWEHPSNFIKALQFQFAGRWSRTYGYEQGKYHEVTLFLGEEITQISGKHSTYVFQLIFFTSRKRAFFFGQPAGESFNGVPLEEGNVLAFVTGHHNGAGITGIGMHWDESRWQGLKARA</sequence>
<organism evidence="5 6">
    <name type="scientific">Chelydra serpentina</name>
    <name type="common">Snapping turtle</name>
    <name type="synonym">Testudo serpentina</name>
    <dbReference type="NCBI Taxonomy" id="8475"/>
    <lineage>
        <taxon>Eukaryota</taxon>
        <taxon>Metazoa</taxon>
        <taxon>Chordata</taxon>
        <taxon>Craniata</taxon>
        <taxon>Vertebrata</taxon>
        <taxon>Euteleostomi</taxon>
        <taxon>Archelosauria</taxon>
        <taxon>Testudinata</taxon>
        <taxon>Testudines</taxon>
        <taxon>Cryptodira</taxon>
        <taxon>Durocryptodira</taxon>
        <taxon>Americhelydia</taxon>
        <taxon>Chelydroidea</taxon>
        <taxon>Chelydridae</taxon>
        <taxon>Chelydra</taxon>
    </lineage>
</organism>
<dbReference type="InterPro" id="IPR052321">
    <property type="entry name" value="PolyBind_ProtTraffic"/>
</dbReference>